<evidence type="ECO:0008006" key="4">
    <source>
        <dbReference type="Google" id="ProtNLM"/>
    </source>
</evidence>
<sequence>MTATTVRSPSGATAVPHAPARFRQLLTAEWIKLWSLRSTYWVLGAGALTVIGINVNSAWSNADRLARLPAEPPAPPPGTPEKPVLTFDAMHTAFLDPAWQIFMVVACSVGAIAVFGEYTSGLIRTTLTAVPDRRAVVLAKAAVVTGVMTALGAAVACTALLCTQYLLRDHGGVSLADPDALRAVAGSALLAPLCALVGMAIGAVVRHAAGAVVGSILTLLLLPVLFQGETYRWVAEIGNAMPLSAWETLSGNHWGAGRYPVTVTEAWLVYAAWAAGALLVAVEAVRRRDA</sequence>
<dbReference type="STRING" id="417292.SAMN05421806_1011146"/>
<protein>
    <recommendedName>
        <fullName evidence="4">ABC-2 family transporter protein</fullName>
    </recommendedName>
</protein>
<dbReference type="RefSeq" id="WP_093607497.1">
    <property type="nucleotide sequence ID" value="NZ_FNFF01000001.1"/>
</dbReference>
<keyword evidence="1" id="KW-0472">Membrane</keyword>
<keyword evidence="1" id="KW-0812">Transmembrane</keyword>
<feature type="transmembrane region" description="Helical" evidence="1">
    <location>
        <begin position="40"/>
        <end position="59"/>
    </location>
</feature>
<feature type="transmembrane region" description="Helical" evidence="1">
    <location>
        <begin position="137"/>
        <end position="161"/>
    </location>
</feature>
<proteinExistence type="predicted"/>
<gene>
    <name evidence="2" type="ORF">SAMN05421806_1011146</name>
</gene>
<feature type="transmembrane region" description="Helical" evidence="1">
    <location>
        <begin position="181"/>
        <end position="201"/>
    </location>
</feature>
<feature type="transmembrane region" description="Helical" evidence="1">
    <location>
        <begin position="208"/>
        <end position="226"/>
    </location>
</feature>
<feature type="transmembrane region" description="Helical" evidence="1">
    <location>
        <begin position="267"/>
        <end position="285"/>
    </location>
</feature>
<dbReference type="OrthoDB" id="3480265at2"/>
<accession>A0A1G8V197</accession>
<evidence type="ECO:0000313" key="3">
    <source>
        <dbReference type="Proteomes" id="UP000199155"/>
    </source>
</evidence>
<evidence type="ECO:0000313" key="2">
    <source>
        <dbReference type="EMBL" id="SDJ58950.1"/>
    </source>
</evidence>
<organism evidence="2 3">
    <name type="scientific">Streptomyces indicus</name>
    <dbReference type="NCBI Taxonomy" id="417292"/>
    <lineage>
        <taxon>Bacteria</taxon>
        <taxon>Bacillati</taxon>
        <taxon>Actinomycetota</taxon>
        <taxon>Actinomycetes</taxon>
        <taxon>Kitasatosporales</taxon>
        <taxon>Streptomycetaceae</taxon>
        <taxon>Streptomyces</taxon>
    </lineage>
</organism>
<reference evidence="2 3" key="1">
    <citation type="submission" date="2016-10" db="EMBL/GenBank/DDBJ databases">
        <authorList>
            <person name="de Groot N.N."/>
        </authorList>
    </citation>
    <scope>NUCLEOTIDE SEQUENCE [LARGE SCALE GENOMIC DNA]</scope>
    <source>
        <strain evidence="2 3">CGMCC 4.5727</strain>
    </source>
</reference>
<dbReference type="EMBL" id="FNFF01000001">
    <property type="protein sequence ID" value="SDJ58950.1"/>
    <property type="molecule type" value="Genomic_DNA"/>
</dbReference>
<name>A0A1G8V197_9ACTN</name>
<keyword evidence="1" id="KW-1133">Transmembrane helix</keyword>
<evidence type="ECO:0000256" key="1">
    <source>
        <dbReference type="SAM" id="Phobius"/>
    </source>
</evidence>
<feature type="transmembrane region" description="Helical" evidence="1">
    <location>
        <begin position="98"/>
        <end position="116"/>
    </location>
</feature>
<keyword evidence="3" id="KW-1185">Reference proteome</keyword>
<dbReference type="Proteomes" id="UP000199155">
    <property type="component" value="Unassembled WGS sequence"/>
</dbReference>
<dbReference type="AlphaFoldDB" id="A0A1G8V197"/>